<sequence>MTSSAATPAQARAIRRRLLERVADTDDSHLTVPPGAVGWQPFGDGVQIKVLHGQAGLLSYLLKLAPGARLEAHRHPADEECVVLEGVLKVGSRVEVGPGGYHLARAGSLHAPISTETGATLFLRGAEPHVDQLLV</sequence>
<feature type="domain" description="ChrR-like cupin" evidence="1">
    <location>
        <begin position="30"/>
        <end position="123"/>
    </location>
</feature>
<reference evidence="2 3" key="1">
    <citation type="submission" date="2024-08" db="EMBL/GenBank/DDBJ databases">
        <authorList>
            <person name="Lu H."/>
        </authorList>
    </citation>
    <scope>NUCLEOTIDE SEQUENCE [LARGE SCALE GENOMIC DNA]</scope>
    <source>
        <strain evidence="2 3">DXS20W</strain>
    </source>
</reference>
<dbReference type="InterPro" id="IPR011051">
    <property type="entry name" value="RmlC_Cupin_sf"/>
</dbReference>
<evidence type="ECO:0000313" key="3">
    <source>
        <dbReference type="Proteomes" id="UP001606302"/>
    </source>
</evidence>
<protein>
    <submittedName>
        <fullName evidence="2">Cupin domain-containing protein</fullName>
    </submittedName>
</protein>
<dbReference type="Pfam" id="PF12973">
    <property type="entry name" value="Cupin_7"/>
    <property type="match status" value="1"/>
</dbReference>
<dbReference type="InterPro" id="IPR025979">
    <property type="entry name" value="ChrR-like_cupin_dom"/>
</dbReference>
<keyword evidence="3" id="KW-1185">Reference proteome</keyword>
<dbReference type="SUPFAM" id="SSF51182">
    <property type="entry name" value="RmlC-like cupins"/>
    <property type="match status" value="1"/>
</dbReference>
<proteinExistence type="predicted"/>
<dbReference type="RefSeq" id="WP_394511721.1">
    <property type="nucleotide sequence ID" value="NZ_JBIGHX010000004.1"/>
</dbReference>
<dbReference type="EMBL" id="JBIGHX010000004">
    <property type="protein sequence ID" value="MFG6462870.1"/>
    <property type="molecule type" value="Genomic_DNA"/>
</dbReference>
<accession>A0ABW7GM60</accession>
<name>A0ABW7GM60_9BURK</name>
<evidence type="ECO:0000259" key="1">
    <source>
        <dbReference type="Pfam" id="PF12973"/>
    </source>
</evidence>
<gene>
    <name evidence="2" type="ORF">ACG04Q_14950</name>
</gene>
<organism evidence="2 3">
    <name type="scientific">Pelomonas lactea</name>
    <dbReference type="NCBI Taxonomy" id="3299030"/>
    <lineage>
        <taxon>Bacteria</taxon>
        <taxon>Pseudomonadati</taxon>
        <taxon>Pseudomonadota</taxon>
        <taxon>Betaproteobacteria</taxon>
        <taxon>Burkholderiales</taxon>
        <taxon>Sphaerotilaceae</taxon>
        <taxon>Roseateles</taxon>
    </lineage>
</organism>
<dbReference type="InterPro" id="IPR014710">
    <property type="entry name" value="RmlC-like_jellyroll"/>
</dbReference>
<dbReference type="Gene3D" id="2.60.120.10">
    <property type="entry name" value="Jelly Rolls"/>
    <property type="match status" value="1"/>
</dbReference>
<dbReference type="Proteomes" id="UP001606302">
    <property type="component" value="Unassembled WGS sequence"/>
</dbReference>
<comment type="caution">
    <text evidence="2">The sequence shown here is derived from an EMBL/GenBank/DDBJ whole genome shotgun (WGS) entry which is preliminary data.</text>
</comment>
<evidence type="ECO:0000313" key="2">
    <source>
        <dbReference type="EMBL" id="MFG6462870.1"/>
    </source>
</evidence>